<feature type="transmembrane region" description="Helical" evidence="2">
    <location>
        <begin position="105"/>
        <end position="128"/>
    </location>
</feature>
<dbReference type="RefSeq" id="WP_369233573.1">
    <property type="nucleotide sequence ID" value="NZ_CP163435.1"/>
</dbReference>
<reference evidence="3" key="1">
    <citation type="submission" date="2024-07" db="EMBL/GenBank/DDBJ databases">
        <authorList>
            <person name="Yu S.T."/>
        </authorList>
    </citation>
    <scope>NUCLEOTIDE SEQUENCE</scope>
    <source>
        <strain evidence="3">R21</strain>
    </source>
</reference>
<feature type="region of interest" description="Disordered" evidence="1">
    <location>
        <begin position="72"/>
        <end position="101"/>
    </location>
</feature>
<evidence type="ECO:0000313" key="3">
    <source>
        <dbReference type="EMBL" id="XDQ26287.1"/>
    </source>
</evidence>
<feature type="compositionally biased region" description="Low complexity" evidence="1">
    <location>
        <begin position="128"/>
        <end position="141"/>
    </location>
</feature>
<feature type="compositionally biased region" description="Low complexity" evidence="1">
    <location>
        <begin position="201"/>
        <end position="223"/>
    </location>
</feature>
<organism evidence="3">
    <name type="scientific">Streptomyces sp. R21</name>
    <dbReference type="NCBI Taxonomy" id="3238627"/>
    <lineage>
        <taxon>Bacteria</taxon>
        <taxon>Bacillati</taxon>
        <taxon>Actinomycetota</taxon>
        <taxon>Actinomycetes</taxon>
        <taxon>Kitasatosporales</taxon>
        <taxon>Streptomycetaceae</taxon>
        <taxon>Streptomyces</taxon>
    </lineage>
</organism>
<feature type="compositionally biased region" description="Gly residues" evidence="1">
    <location>
        <begin position="224"/>
        <end position="233"/>
    </location>
</feature>
<dbReference type="EMBL" id="CP163435">
    <property type="protein sequence ID" value="XDQ26287.1"/>
    <property type="molecule type" value="Genomic_DNA"/>
</dbReference>
<sequence length="240" mass="24084">MSMHPQNGNGADGEPEPQGAPNVYYPYPDGRTAPAYEAYTDPAAAHGWQGEYDDRAYGEGAGDVDTEQMDVYADGADAGPREESHGRGGSHRRARTGGPDRRRTIRLAAIAAGAACLVLLVAVIAGLLDSGSSGGSAPSSQGKEETDGKKGGEPSAGESASPTRQPGSGDDETVSASATPAPSKEPGDDESGSADPTESSAATKAPVTKAPTTTAAPTTNEPGNGNGNPGHGQGATKKPR</sequence>
<keyword evidence="2" id="KW-1133">Transmembrane helix</keyword>
<accession>A0AB39P875</accession>
<name>A0AB39P875_9ACTN</name>
<evidence type="ECO:0000256" key="1">
    <source>
        <dbReference type="SAM" id="MobiDB-lite"/>
    </source>
</evidence>
<feature type="region of interest" description="Disordered" evidence="1">
    <location>
        <begin position="128"/>
        <end position="240"/>
    </location>
</feature>
<feature type="compositionally biased region" description="Basic and acidic residues" evidence="1">
    <location>
        <begin position="142"/>
        <end position="152"/>
    </location>
</feature>
<keyword evidence="2" id="KW-0812">Transmembrane</keyword>
<protein>
    <submittedName>
        <fullName evidence="3">Uncharacterized protein</fullName>
    </submittedName>
</protein>
<proteinExistence type="predicted"/>
<dbReference type="AlphaFoldDB" id="A0AB39P875"/>
<keyword evidence="2" id="KW-0472">Membrane</keyword>
<feature type="region of interest" description="Disordered" evidence="1">
    <location>
        <begin position="1"/>
        <end position="38"/>
    </location>
</feature>
<evidence type="ECO:0000256" key="2">
    <source>
        <dbReference type="SAM" id="Phobius"/>
    </source>
</evidence>
<gene>
    <name evidence="3" type="ORF">AB5J56_16955</name>
</gene>